<dbReference type="Pfam" id="PF13545">
    <property type="entry name" value="HTH_Crp_2"/>
    <property type="match status" value="1"/>
</dbReference>
<dbReference type="InterPro" id="IPR018490">
    <property type="entry name" value="cNMP-bd_dom_sf"/>
</dbReference>
<feature type="domain" description="Cyclic nucleotide-binding" evidence="4">
    <location>
        <begin position="10"/>
        <end position="112"/>
    </location>
</feature>
<dbReference type="InterPro" id="IPR036390">
    <property type="entry name" value="WH_DNA-bd_sf"/>
</dbReference>
<proteinExistence type="predicted"/>
<dbReference type="PROSITE" id="PS50042">
    <property type="entry name" value="CNMP_BINDING_3"/>
    <property type="match status" value="1"/>
</dbReference>
<reference evidence="6" key="1">
    <citation type="submission" date="2017-02" db="EMBL/GenBank/DDBJ databases">
        <authorList>
            <person name="Regsiter A."/>
            <person name="William W."/>
        </authorList>
    </citation>
    <scope>NUCLEOTIDE SEQUENCE</scope>
    <source>
        <strain evidence="6">BdmA 4</strain>
    </source>
</reference>
<sequence length="232" mass="25999">MKCINCINTFCASLPSEISEEMCRVAVHSKHNAKEFFVKSVGPNGYLYILSLGTVIPYRLASNGNEIGVDCLHAGSILGLCDFLNGNADQITVYAKTNIELCAISVIKFDRLRSRCPAINDSIIKMLGVRLKHSYIKLGYTLGDSIEKMLYQLDELFEQQDVSINFTHDELALLTGMNRVTVSRVIESLKQRNIIKPLGRGRFVYINSLDQEFGGPSFKKINRKESLTLVLK</sequence>
<dbReference type="GO" id="GO:0006355">
    <property type="term" value="P:regulation of DNA-templated transcription"/>
    <property type="evidence" value="ECO:0007669"/>
    <property type="project" value="InterPro"/>
</dbReference>
<accession>A0A3P3XPC2</accession>
<dbReference type="Gene3D" id="2.60.120.10">
    <property type="entry name" value="Jelly Rolls"/>
    <property type="match status" value="1"/>
</dbReference>
<dbReference type="PROSITE" id="PS51063">
    <property type="entry name" value="HTH_CRP_2"/>
    <property type="match status" value="1"/>
</dbReference>
<keyword evidence="1" id="KW-0805">Transcription regulation</keyword>
<gene>
    <name evidence="6" type="ORF">SPIRO4BDMA_40713</name>
</gene>
<keyword evidence="3" id="KW-0804">Transcription</keyword>
<dbReference type="InterPro" id="IPR012318">
    <property type="entry name" value="HTH_CRP"/>
</dbReference>
<dbReference type="EMBL" id="FWDO01000004">
    <property type="protein sequence ID" value="SLM18141.1"/>
    <property type="molecule type" value="Genomic_DNA"/>
</dbReference>
<dbReference type="AlphaFoldDB" id="A0A3P3XPC2"/>
<dbReference type="SMART" id="SM00419">
    <property type="entry name" value="HTH_CRP"/>
    <property type="match status" value="1"/>
</dbReference>
<evidence type="ECO:0000256" key="2">
    <source>
        <dbReference type="ARBA" id="ARBA00023125"/>
    </source>
</evidence>
<evidence type="ECO:0000256" key="3">
    <source>
        <dbReference type="ARBA" id="ARBA00023163"/>
    </source>
</evidence>
<protein>
    <submittedName>
        <fullName evidence="6">Putative Transcriptional regulator Crp/Fnr family</fullName>
    </submittedName>
</protein>
<dbReference type="GO" id="GO:0003677">
    <property type="term" value="F:DNA binding"/>
    <property type="evidence" value="ECO:0007669"/>
    <property type="project" value="UniProtKB-KW"/>
</dbReference>
<dbReference type="InterPro" id="IPR000595">
    <property type="entry name" value="cNMP-bd_dom"/>
</dbReference>
<evidence type="ECO:0000256" key="1">
    <source>
        <dbReference type="ARBA" id="ARBA00023015"/>
    </source>
</evidence>
<dbReference type="SUPFAM" id="SSF51206">
    <property type="entry name" value="cAMP-binding domain-like"/>
    <property type="match status" value="1"/>
</dbReference>
<evidence type="ECO:0000313" key="6">
    <source>
        <dbReference type="EMBL" id="SLM18141.1"/>
    </source>
</evidence>
<dbReference type="CDD" id="cd00038">
    <property type="entry name" value="CAP_ED"/>
    <property type="match status" value="1"/>
</dbReference>
<dbReference type="Gene3D" id="1.10.10.10">
    <property type="entry name" value="Winged helix-like DNA-binding domain superfamily/Winged helix DNA-binding domain"/>
    <property type="match status" value="1"/>
</dbReference>
<dbReference type="InterPro" id="IPR036388">
    <property type="entry name" value="WH-like_DNA-bd_sf"/>
</dbReference>
<name>A0A3P3XPC2_9SPIR</name>
<dbReference type="SUPFAM" id="SSF46785">
    <property type="entry name" value="Winged helix' DNA-binding domain"/>
    <property type="match status" value="1"/>
</dbReference>
<evidence type="ECO:0000259" key="4">
    <source>
        <dbReference type="PROSITE" id="PS50042"/>
    </source>
</evidence>
<dbReference type="InterPro" id="IPR014710">
    <property type="entry name" value="RmlC-like_jellyroll"/>
</dbReference>
<evidence type="ECO:0000259" key="5">
    <source>
        <dbReference type="PROSITE" id="PS51063"/>
    </source>
</evidence>
<dbReference type="Pfam" id="PF00027">
    <property type="entry name" value="cNMP_binding"/>
    <property type="match status" value="1"/>
</dbReference>
<feature type="domain" description="HTH crp-type" evidence="5">
    <location>
        <begin position="143"/>
        <end position="210"/>
    </location>
</feature>
<keyword evidence="2" id="KW-0238">DNA-binding</keyword>
<organism evidence="6">
    <name type="scientific">uncultured spirochete</name>
    <dbReference type="NCBI Taxonomy" id="156406"/>
    <lineage>
        <taxon>Bacteria</taxon>
        <taxon>Pseudomonadati</taxon>
        <taxon>Spirochaetota</taxon>
        <taxon>Spirochaetia</taxon>
        <taxon>Spirochaetales</taxon>
        <taxon>environmental samples</taxon>
    </lineage>
</organism>